<dbReference type="AlphaFoldDB" id="A0A2P2NAL2"/>
<sequence>MHHFLPSNSIDYIIPPGTSDRLICCDRLTL</sequence>
<protein>
    <submittedName>
        <fullName evidence="1">Uncharacterized protein</fullName>
    </submittedName>
</protein>
<organism evidence="1">
    <name type="scientific">Rhizophora mucronata</name>
    <name type="common">Asiatic mangrove</name>
    <dbReference type="NCBI Taxonomy" id="61149"/>
    <lineage>
        <taxon>Eukaryota</taxon>
        <taxon>Viridiplantae</taxon>
        <taxon>Streptophyta</taxon>
        <taxon>Embryophyta</taxon>
        <taxon>Tracheophyta</taxon>
        <taxon>Spermatophyta</taxon>
        <taxon>Magnoliopsida</taxon>
        <taxon>eudicotyledons</taxon>
        <taxon>Gunneridae</taxon>
        <taxon>Pentapetalae</taxon>
        <taxon>rosids</taxon>
        <taxon>fabids</taxon>
        <taxon>Malpighiales</taxon>
        <taxon>Rhizophoraceae</taxon>
        <taxon>Rhizophora</taxon>
    </lineage>
</organism>
<proteinExistence type="predicted"/>
<accession>A0A2P2NAL2</accession>
<reference evidence="1" key="1">
    <citation type="submission" date="2018-02" db="EMBL/GenBank/DDBJ databases">
        <title>Rhizophora mucronata_Transcriptome.</title>
        <authorList>
            <person name="Meera S.P."/>
            <person name="Sreeshan A."/>
            <person name="Augustine A."/>
        </authorList>
    </citation>
    <scope>NUCLEOTIDE SEQUENCE</scope>
    <source>
        <tissue evidence="1">Leaf</tissue>
    </source>
</reference>
<dbReference type="EMBL" id="GGEC01059033">
    <property type="protein sequence ID" value="MBX39517.1"/>
    <property type="molecule type" value="Transcribed_RNA"/>
</dbReference>
<evidence type="ECO:0000313" key="1">
    <source>
        <dbReference type="EMBL" id="MBX39517.1"/>
    </source>
</evidence>
<name>A0A2P2NAL2_RHIMU</name>